<name>Q8GHL0_SERMA</name>
<organism evidence="1">
    <name type="scientific">Serratia marcescens</name>
    <dbReference type="NCBI Taxonomy" id="615"/>
    <lineage>
        <taxon>Bacteria</taxon>
        <taxon>Pseudomonadati</taxon>
        <taxon>Pseudomonadota</taxon>
        <taxon>Gammaproteobacteria</taxon>
        <taxon>Enterobacterales</taxon>
        <taxon>Yersiniaceae</taxon>
        <taxon>Serratia</taxon>
    </lineage>
</organism>
<sequence length="52" mass="5790">MRRFSFWRFVSGKQAPSGKATRPEDVAAACSTTHGSWTAFITDKLSIERLVS</sequence>
<protein>
    <submittedName>
        <fullName evidence="1">Uncharacterized protein ORFX</fullName>
    </submittedName>
</protein>
<evidence type="ECO:0000313" key="1">
    <source>
        <dbReference type="EMBL" id="BAC53661.1"/>
    </source>
</evidence>
<proteinExistence type="predicted"/>
<reference evidence="1" key="1">
    <citation type="journal article" date="2003" name="Gene">
        <title>The Serratia marcescens bioH gene encodes an esterase.</title>
        <authorList>
            <person name="Akatsuka H."/>
            <person name="Kawai E."/>
            <person name="Imai Y."/>
            <person name="Sakurai N."/>
            <person name="Omori K."/>
        </authorList>
    </citation>
    <scope>NUCLEOTIDE SEQUENCE</scope>
</reference>
<accession>Q8GHL0</accession>
<dbReference type="EMBL" id="AB089611">
    <property type="protein sequence ID" value="BAC53661.1"/>
    <property type="molecule type" value="Genomic_DNA"/>
</dbReference>
<gene>
    <name evidence="1" type="primary">ORFX</name>
</gene>
<dbReference type="AlphaFoldDB" id="Q8GHL0"/>